<evidence type="ECO:0000313" key="8">
    <source>
        <dbReference type="Proteomes" id="UP000309128"/>
    </source>
</evidence>
<comment type="caution">
    <text evidence="7">The sequence shown here is derived from an EMBL/GenBank/DDBJ whole genome shotgun (WGS) entry which is preliminary data.</text>
</comment>
<dbReference type="PROSITE" id="PS50850">
    <property type="entry name" value="MFS"/>
    <property type="match status" value="1"/>
</dbReference>
<reference evidence="7 8" key="1">
    <citation type="submission" date="2019-05" db="EMBL/GenBank/DDBJ databases">
        <title>Draft genome sequence of Nonomuraea turkmeniaca DSM 43926.</title>
        <authorList>
            <person name="Saricaoglu S."/>
            <person name="Isik K."/>
        </authorList>
    </citation>
    <scope>NUCLEOTIDE SEQUENCE [LARGE SCALE GENOMIC DNA]</scope>
    <source>
        <strain evidence="7 8">DSM 43926</strain>
    </source>
</reference>
<dbReference type="InterPro" id="IPR052952">
    <property type="entry name" value="MFS-Transporter"/>
</dbReference>
<dbReference type="GO" id="GO:0022857">
    <property type="term" value="F:transmembrane transporter activity"/>
    <property type="evidence" value="ECO:0007669"/>
    <property type="project" value="InterPro"/>
</dbReference>
<keyword evidence="8" id="KW-1185">Reference proteome</keyword>
<evidence type="ECO:0000256" key="2">
    <source>
        <dbReference type="ARBA" id="ARBA00022692"/>
    </source>
</evidence>
<proteinExistence type="predicted"/>
<dbReference type="PANTHER" id="PTHR23527:SF1">
    <property type="entry name" value="BLL3282 PROTEIN"/>
    <property type="match status" value="1"/>
</dbReference>
<keyword evidence="2 5" id="KW-0812">Transmembrane</keyword>
<dbReference type="OrthoDB" id="8628659at2"/>
<feature type="transmembrane region" description="Helical" evidence="5">
    <location>
        <begin position="161"/>
        <end position="183"/>
    </location>
</feature>
<feature type="domain" description="Major facilitator superfamily (MFS) profile" evidence="6">
    <location>
        <begin position="6"/>
        <end position="388"/>
    </location>
</feature>
<keyword evidence="3 5" id="KW-1133">Transmembrane helix</keyword>
<gene>
    <name evidence="7" type="ORF">ETD86_27015</name>
</gene>
<dbReference type="PANTHER" id="PTHR23527">
    <property type="entry name" value="BLL3282 PROTEIN"/>
    <property type="match status" value="1"/>
</dbReference>
<feature type="transmembrane region" description="Helical" evidence="5">
    <location>
        <begin position="74"/>
        <end position="94"/>
    </location>
</feature>
<feature type="transmembrane region" description="Helical" evidence="5">
    <location>
        <begin position="215"/>
        <end position="238"/>
    </location>
</feature>
<sequence length="393" mass="39727">MHTRSKWVALALGTAAQTTGTIYLYGLPFLLPALRESTGMTLPQLGILLACPSIGMVVALLGWGALADRHGERLIIGAGLGLGGLLLGLAGLASGALMGILLILAGAAGSAVYAASGRLVVAWFAPDRRGLAMGIRQASQPVGVAVAGVTLPAIAEQWGTWVAFVVPGGICQATALVTTLLLAPAPRTTSGSRESAVASPYRTGSSLWRVHATSALLVIGQLTVGTFAFDYLVLGLGWTPTTAGPLLAAAQLAGAAARIGAGRWSDLSSGKGRALRRLALVNTCALAALATAAALEAWTSAGLLIVAIVATVSWHGVGYAAVAELVHPSWSGRAMSVQTIVQNLASSATPPVMGTLIASLGYVAGFGAAALFPLAAMITMTRLSMRPAQGPAR</sequence>
<keyword evidence="4 5" id="KW-0472">Membrane</keyword>
<dbReference type="InterPro" id="IPR036259">
    <property type="entry name" value="MFS_trans_sf"/>
</dbReference>
<dbReference type="Gene3D" id="1.20.1250.20">
    <property type="entry name" value="MFS general substrate transporter like domains"/>
    <property type="match status" value="2"/>
</dbReference>
<evidence type="ECO:0000313" key="7">
    <source>
        <dbReference type="EMBL" id="TMR15515.1"/>
    </source>
</evidence>
<dbReference type="InterPro" id="IPR011701">
    <property type="entry name" value="MFS"/>
</dbReference>
<evidence type="ECO:0000259" key="6">
    <source>
        <dbReference type="PROSITE" id="PS50850"/>
    </source>
</evidence>
<name>A0A5S4FCE4_9ACTN</name>
<dbReference type="GO" id="GO:0005886">
    <property type="term" value="C:plasma membrane"/>
    <property type="evidence" value="ECO:0007669"/>
    <property type="project" value="UniProtKB-SubCell"/>
</dbReference>
<organism evidence="7 8">
    <name type="scientific">Nonomuraea turkmeniaca</name>
    <dbReference type="NCBI Taxonomy" id="103838"/>
    <lineage>
        <taxon>Bacteria</taxon>
        <taxon>Bacillati</taxon>
        <taxon>Actinomycetota</taxon>
        <taxon>Actinomycetes</taxon>
        <taxon>Streptosporangiales</taxon>
        <taxon>Streptosporangiaceae</taxon>
        <taxon>Nonomuraea</taxon>
    </lineage>
</organism>
<dbReference type="AlphaFoldDB" id="A0A5S4FCE4"/>
<feature type="transmembrane region" description="Helical" evidence="5">
    <location>
        <begin position="302"/>
        <end position="322"/>
    </location>
</feature>
<protein>
    <submittedName>
        <fullName evidence="7">MFS transporter</fullName>
    </submittedName>
</protein>
<feature type="transmembrane region" description="Helical" evidence="5">
    <location>
        <begin position="7"/>
        <end position="25"/>
    </location>
</feature>
<accession>A0A5S4FCE4</accession>
<evidence type="ECO:0000256" key="4">
    <source>
        <dbReference type="ARBA" id="ARBA00023136"/>
    </source>
</evidence>
<dbReference type="RefSeq" id="WP_138668967.1">
    <property type="nucleotide sequence ID" value="NZ_VCKY01000099.1"/>
</dbReference>
<dbReference type="Pfam" id="PF07690">
    <property type="entry name" value="MFS_1"/>
    <property type="match status" value="1"/>
</dbReference>
<dbReference type="EMBL" id="VCKY01000099">
    <property type="protein sequence ID" value="TMR15515.1"/>
    <property type="molecule type" value="Genomic_DNA"/>
</dbReference>
<dbReference type="Proteomes" id="UP000309128">
    <property type="component" value="Unassembled WGS sequence"/>
</dbReference>
<comment type="subcellular location">
    <subcellularLocation>
        <location evidence="1">Cell membrane</location>
        <topology evidence="1">Multi-pass membrane protein</topology>
    </subcellularLocation>
</comment>
<feature type="transmembrane region" description="Helical" evidence="5">
    <location>
        <begin position="100"/>
        <end position="126"/>
    </location>
</feature>
<evidence type="ECO:0000256" key="1">
    <source>
        <dbReference type="ARBA" id="ARBA00004651"/>
    </source>
</evidence>
<evidence type="ECO:0000256" key="3">
    <source>
        <dbReference type="ARBA" id="ARBA00022989"/>
    </source>
</evidence>
<dbReference type="InterPro" id="IPR020846">
    <property type="entry name" value="MFS_dom"/>
</dbReference>
<dbReference type="SUPFAM" id="SSF103473">
    <property type="entry name" value="MFS general substrate transporter"/>
    <property type="match status" value="1"/>
</dbReference>
<evidence type="ECO:0000256" key="5">
    <source>
        <dbReference type="SAM" id="Phobius"/>
    </source>
</evidence>
<feature type="transmembrane region" description="Helical" evidence="5">
    <location>
        <begin position="356"/>
        <end position="378"/>
    </location>
</feature>
<feature type="transmembrane region" description="Helical" evidence="5">
    <location>
        <begin position="45"/>
        <end position="67"/>
    </location>
</feature>